<accession>A0A9J6EX86</accession>
<keyword evidence="2" id="KW-1133">Transmembrane helix</keyword>
<evidence type="ECO:0000256" key="2">
    <source>
        <dbReference type="SAM" id="Phobius"/>
    </source>
</evidence>
<feature type="transmembrane region" description="Helical" evidence="2">
    <location>
        <begin position="116"/>
        <end position="133"/>
    </location>
</feature>
<feature type="transmembrane region" description="Helical" evidence="2">
    <location>
        <begin position="12"/>
        <end position="39"/>
    </location>
</feature>
<dbReference type="PANTHER" id="PTHR11360:SF303">
    <property type="entry name" value="MAJOR FACILITATOR SUPERFAMILY (MFS) PROFILE DOMAIN-CONTAINING PROTEIN"/>
    <property type="match status" value="1"/>
</dbReference>
<keyword evidence="2" id="KW-0812">Transmembrane</keyword>
<dbReference type="SUPFAM" id="SSF103473">
    <property type="entry name" value="MFS general substrate transporter"/>
    <property type="match status" value="1"/>
</dbReference>
<evidence type="ECO:0008006" key="5">
    <source>
        <dbReference type="Google" id="ProtNLM"/>
    </source>
</evidence>
<feature type="transmembrane region" description="Helical" evidence="2">
    <location>
        <begin position="170"/>
        <end position="190"/>
    </location>
</feature>
<feature type="transmembrane region" description="Helical" evidence="2">
    <location>
        <begin position="145"/>
        <end position="163"/>
    </location>
</feature>
<gene>
    <name evidence="3" type="ORF">HPB51_003331</name>
</gene>
<dbReference type="Proteomes" id="UP000821866">
    <property type="component" value="Chromosome 1"/>
</dbReference>
<dbReference type="EMBL" id="JABSTU010000001">
    <property type="protein sequence ID" value="KAH8038828.1"/>
    <property type="molecule type" value="Genomic_DNA"/>
</dbReference>
<evidence type="ECO:0000313" key="4">
    <source>
        <dbReference type="Proteomes" id="UP000821866"/>
    </source>
</evidence>
<proteinExistence type="predicted"/>
<protein>
    <recommendedName>
        <fullName evidence="5">Monocarboxylate transporter</fullName>
    </recommendedName>
</protein>
<sequence>MFPPAHKVDQCWGIPVVATFSAFFVFLAPSCAGLLYVLFMEKFGVSHEMAAWPQSTYMVMSNTIEGGSCLFRDRSSTRVIRHDYNKKTAFSGAKIRRHTVPEIGRRNNFSGRQRRAGAGISMISLSLYLLVYFDKYRATATAFKYAGWAASGIIGPTFLGYIAENYGPQGALLFVGAMALQAVPLVMLLGDPQPLSMPAWCTRVSANTTTRTVTQNDIQYSDGSAELTPKRPLLPGKVNRRYNTNEETDNHSVTKKSP</sequence>
<dbReference type="InterPro" id="IPR050327">
    <property type="entry name" value="Proton-linked_MCT"/>
</dbReference>
<dbReference type="PANTHER" id="PTHR11360">
    <property type="entry name" value="MONOCARBOXYLATE TRANSPORTER"/>
    <property type="match status" value="1"/>
</dbReference>
<reference evidence="3" key="1">
    <citation type="journal article" date="2020" name="Cell">
        <title>Large-Scale Comparative Analyses of Tick Genomes Elucidate Their Genetic Diversity and Vector Capacities.</title>
        <authorList>
            <consortium name="Tick Genome and Microbiome Consortium (TIGMIC)"/>
            <person name="Jia N."/>
            <person name="Wang J."/>
            <person name="Shi W."/>
            <person name="Du L."/>
            <person name="Sun Y."/>
            <person name="Zhan W."/>
            <person name="Jiang J.F."/>
            <person name="Wang Q."/>
            <person name="Zhang B."/>
            <person name="Ji P."/>
            <person name="Bell-Sakyi L."/>
            <person name="Cui X.M."/>
            <person name="Yuan T.T."/>
            <person name="Jiang B.G."/>
            <person name="Yang W.F."/>
            <person name="Lam T.T."/>
            <person name="Chang Q.C."/>
            <person name="Ding S.J."/>
            <person name="Wang X.J."/>
            <person name="Zhu J.G."/>
            <person name="Ruan X.D."/>
            <person name="Zhao L."/>
            <person name="Wei J.T."/>
            <person name="Ye R.Z."/>
            <person name="Que T.C."/>
            <person name="Du C.H."/>
            <person name="Zhou Y.H."/>
            <person name="Cheng J.X."/>
            <person name="Dai P.F."/>
            <person name="Guo W.B."/>
            <person name="Han X.H."/>
            <person name="Huang E.J."/>
            <person name="Li L.F."/>
            <person name="Wei W."/>
            <person name="Gao Y.C."/>
            <person name="Liu J.Z."/>
            <person name="Shao H.Z."/>
            <person name="Wang X."/>
            <person name="Wang C.C."/>
            <person name="Yang T.C."/>
            <person name="Huo Q.B."/>
            <person name="Li W."/>
            <person name="Chen H.Y."/>
            <person name="Chen S.E."/>
            <person name="Zhou L.G."/>
            <person name="Ni X.B."/>
            <person name="Tian J.H."/>
            <person name="Sheng Y."/>
            <person name="Liu T."/>
            <person name="Pan Y.S."/>
            <person name="Xia L.Y."/>
            <person name="Li J."/>
            <person name="Zhao F."/>
            <person name="Cao W.C."/>
        </authorList>
    </citation>
    <scope>NUCLEOTIDE SEQUENCE</scope>
    <source>
        <strain evidence="3">Rmic-2018</strain>
    </source>
</reference>
<feature type="region of interest" description="Disordered" evidence="1">
    <location>
        <begin position="229"/>
        <end position="258"/>
    </location>
</feature>
<dbReference type="VEuPathDB" id="VectorBase:LOC119171658"/>
<reference evidence="3" key="2">
    <citation type="submission" date="2021-09" db="EMBL/GenBank/DDBJ databases">
        <authorList>
            <person name="Jia N."/>
            <person name="Wang J."/>
            <person name="Shi W."/>
            <person name="Du L."/>
            <person name="Sun Y."/>
            <person name="Zhan W."/>
            <person name="Jiang J."/>
            <person name="Wang Q."/>
            <person name="Zhang B."/>
            <person name="Ji P."/>
            <person name="Sakyi L.B."/>
            <person name="Cui X."/>
            <person name="Yuan T."/>
            <person name="Jiang B."/>
            <person name="Yang W."/>
            <person name="Lam T.T.-Y."/>
            <person name="Chang Q."/>
            <person name="Ding S."/>
            <person name="Wang X."/>
            <person name="Zhu J."/>
            <person name="Ruan X."/>
            <person name="Zhao L."/>
            <person name="Wei J."/>
            <person name="Que T."/>
            <person name="Du C."/>
            <person name="Cheng J."/>
            <person name="Dai P."/>
            <person name="Han X."/>
            <person name="Huang E."/>
            <person name="Gao Y."/>
            <person name="Liu J."/>
            <person name="Shao H."/>
            <person name="Ye R."/>
            <person name="Li L."/>
            <person name="Wei W."/>
            <person name="Wang X."/>
            <person name="Wang C."/>
            <person name="Huo Q."/>
            <person name="Li W."/>
            <person name="Guo W."/>
            <person name="Chen H."/>
            <person name="Chen S."/>
            <person name="Zhou L."/>
            <person name="Zhou L."/>
            <person name="Ni X."/>
            <person name="Tian J."/>
            <person name="Zhou Y."/>
            <person name="Sheng Y."/>
            <person name="Liu T."/>
            <person name="Pan Y."/>
            <person name="Xia L."/>
            <person name="Li J."/>
            <person name="Zhao F."/>
            <person name="Cao W."/>
        </authorList>
    </citation>
    <scope>NUCLEOTIDE SEQUENCE</scope>
    <source>
        <strain evidence="3">Rmic-2018</strain>
        <tissue evidence="3">Larvae</tissue>
    </source>
</reference>
<dbReference type="Gene3D" id="1.20.1250.20">
    <property type="entry name" value="MFS general substrate transporter like domains"/>
    <property type="match status" value="1"/>
</dbReference>
<evidence type="ECO:0000256" key="1">
    <source>
        <dbReference type="SAM" id="MobiDB-lite"/>
    </source>
</evidence>
<dbReference type="GO" id="GO:0008028">
    <property type="term" value="F:monocarboxylic acid transmembrane transporter activity"/>
    <property type="evidence" value="ECO:0007669"/>
    <property type="project" value="TreeGrafter"/>
</dbReference>
<keyword evidence="2" id="KW-0472">Membrane</keyword>
<dbReference type="AlphaFoldDB" id="A0A9J6EX86"/>
<comment type="caution">
    <text evidence="3">The sequence shown here is derived from an EMBL/GenBank/DDBJ whole genome shotgun (WGS) entry which is preliminary data.</text>
</comment>
<keyword evidence="4" id="KW-1185">Reference proteome</keyword>
<evidence type="ECO:0000313" key="3">
    <source>
        <dbReference type="EMBL" id="KAH8038828.1"/>
    </source>
</evidence>
<dbReference type="InterPro" id="IPR036259">
    <property type="entry name" value="MFS_trans_sf"/>
</dbReference>
<name>A0A9J6EX86_RHIMP</name>
<organism evidence="3 4">
    <name type="scientific">Rhipicephalus microplus</name>
    <name type="common">Cattle tick</name>
    <name type="synonym">Boophilus microplus</name>
    <dbReference type="NCBI Taxonomy" id="6941"/>
    <lineage>
        <taxon>Eukaryota</taxon>
        <taxon>Metazoa</taxon>
        <taxon>Ecdysozoa</taxon>
        <taxon>Arthropoda</taxon>
        <taxon>Chelicerata</taxon>
        <taxon>Arachnida</taxon>
        <taxon>Acari</taxon>
        <taxon>Parasitiformes</taxon>
        <taxon>Ixodida</taxon>
        <taxon>Ixodoidea</taxon>
        <taxon>Ixodidae</taxon>
        <taxon>Rhipicephalinae</taxon>
        <taxon>Rhipicephalus</taxon>
        <taxon>Boophilus</taxon>
    </lineage>
</organism>